<feature type="chain" id="PRO_5042174376" evidence="1">
    <location>
        <begin position="28"/>
        <end position="65"/>
    </location>
</feature>
<reference evidence="2" key="1">
    <citation type="submission" date="2023-06" db="EMBL/GenBank/DDBJ databases">
        <title>Male Hemibagrus guttatus genome.</title>
        <authorList>
            <person name="Bian C."/>
        </authorList>
    </citation>
    <scope>NUCLEOTIDE SEQUENCE</scope>
    <source>
        <strain evidence="2">Male_cb2023</strain>
        <tissue evidence="2">Muscle</tissue>
    </source>
</reference>
<evidence type="ECO:0000256" key="1">
    <source>
        <dbReference type="SAM" id="SignalP"/>
    </source>
</evidence>
<organism evidence="2 3">
    <name type="scientific">Hemibagrus guttatus</name>
    <dbReference type="NCBI Taxonomy" id="175788"/>
    <lineage>
        <taxon>Eukaryota</taxon>
        <taxon>Metazoa</taxon>
        <taxon>Chordata</taxon>
        <taxon>Craniata</taxon>
        <taxon>Vertebrata</taxon>
        <taxon>Euteleostomi</taxon>
        <taxon>Actinopterygii</taxon>
        <taxon>Neopterygii</taxon>
        <taxon>Teleostei</taxon>
        <taxon>Ostariophysi</taxon>
        <taxon>Siluriformes</taxon>
        <taxon>Bagridae</taxon>
        <taxon>Hemibagrus</taxon>
    </lineage>
</organism>
<protein>
    <submittedName>
        <fullName evidence="2">Uncharacterized protein</fullName>
    </submittedName>
</protein>
<evidence type="ECO:0000313" key="2">
    <source>
        <dbReference type="EMBL" id="KAK3539886.1"/>
    </source>
</evidence>
<comment type="caution">
    <text evidence="2">The sequence shown here is derived from an EMBL/GenBank/DDBJ whole genome shotgun (WGS) entry which is preliminary data.</text>
</comment>
<feature type="signal peptide" evidence="1">
    <location>
        <begin position="1"/>
        <end position="27"/>
    </location>
</feature>
<dbReference type="Proteomes" id="UP001274896">
    <property type="component" value="Unassembled WGS sequence"/>
</dbReference>
<feature type="non-terminal residue" evidence="2">
    <location>
        <position position="65"/>
    </location>
</feature>
<evidence type="ECO:0000313" key="3">
    <source>
        <dbReference type="Proteomes" id="UP001274896"/>
    </source>
</evidence>
<sequence length="65" mass="7417">FVGQSMMKKAVLVCVVLFAVIFVTTTAQCVGKIQAYFMFCRDDIDNKMYKRGDVWVNNACQYCTC</sequence>
<proteinExistence type="predicted"/>
<keyword evidence="1" id="KW-0732">Signal</keyword>
<dbReference type="EMBL" id="JAUCMX010000007">
    <property type="protein sequence ID" value="KAK3539886.1"/>
    <property type="molecule type" value="Genomic_DNA"/>
</dbReference>
<dbReference type="AlphaFoldDB" id="A0AAE0R2U9"/>
<accession>A0AAE0R2U9</accession>
<gene>
    <name evidence="2" type="ORF">QTP70_015769</name>
</gene>
<keyword evidence="3" id="KW-1185">Reference proteome</keyword>
<name>A0AAE0R2U9_9TELE</name>